<dbReference type="InterPro" id="IPR020833">
    <property type="entry name" value="LipOase_Fe_BS"/>
</dbReference>
<feature type="domain" description="PLAT" evidence="14">
    <location>
        <begin position="1"/>
        <end position="107"/>
    </location>
</feature>
<evidence type="ECO:0008006" key="18">
    <source>
        <dbReference type="Google" id="ProtNLM"/>
    </source>
</evidence>
<evidence type="ECO:0000256" key="9">
    <source>
        <dbReference type="ARBA" id="ARBA00023004"/>
    </source>
</evidence>
<feature type="domain" description="Lipoxygenase" evidence="15">
    <location>
        <begin position="239"/>
        <end position="382"/>
    </location>
</feature>
<evidence type="ECO:0000256" key="8">
    <source>
        <dbReference type="ARBA" id="ARBA00023002"/>
    </source>
</evidence>
<feature type="domain" description="Lipoxygenase" evidence="15">
    <location>
        <begin position="110"/>
        <end position="186"/>
    </location>
</feature>
<dbReference type="Pfam" id="PF00305">
    <property type="entry name" value="Lipoxygenase"/>
    <property type="match status" value="2"/>
</dbReference>
<dbReference type="EMBL" id="CM007365">
    <property type="protein sequence ID" value="OIW11833.1"/>
    <property type="molecule type" value="Genomic_DNA"/>
</dbReference>
<dbReference type="InterPro" id="IPR013819">
    <property type="entry name" value="LipOase_C"/>
</dbReference>
<comment type="cofactor">
    <cofactor evidence="1 13">
        <name>Fe cation</name>
        <dbReference type="ChEBI" id="CHEBI:24875"/>
    </cofactor>
</comment>
<keyword evidence="5" id="KW-0925">Oxylipin biosynthesis</keyword>
<sequence length="382" mass="43363">MVTNSKDLGKHFIGGGKGKVGKQAFLEKRLPSLPNLGAKQDAYTIHFEWDNDFGIPGAFYIKNFTQSEFFLVNLTLEDIPNQGTIHFLCNSWVYNSKLYETNGIFFANKTYLPSITPPPLVYYREEELKTLRGNGKGERKEWERIYDYDVYNDLDNLDKNASLACPILGGSTLPYLRRGRTSRKSSNKGGIKLPTNVLNLIPNPFFRELVRTYGEHVLKFPEPKVIQGYCRKQVVHSIIPYLRKINATDTRKAYATRTILFLQSNGNLNPLAIELSKPHPQGDNFGPISNVYLPTDQGVDGSLWLLAKAYLIVNDSCFHQLVCHWLNTHAVVEPFIIAANIHLKGIIESTFLLGKYSMENSAVIYKDWVFLDQAPPADLIKR</sequence>
<dbReference type="Gene3D" id="2.60.60.20">
    <property type="entry name" value="PLAT/LH2 domain"/>
    <property type="match status" value="1"/>
</dbReference>
<keyword evidence="8 13" id="KW-0560">Oxidoreductase</keyword>
<dbReference type="PROSITE" id="PS50095">
    <property type="entry name" value="PLAT"/>
    <property type="match status" value="1"/>
</dbReference>
<dbReference type="PRINTS" id="PR00468">
    <property type="entry name" value="PLTLPOXGNASE"/>
</dbReference>
<gene>
    <name evidence="16" type="ORF">TanjilG_14645</name>
</gene>
<dbReference type="SMART" id="SM00308">
    <property type="entry name" value="LH2"/>
    <property type="match status" value="1"/>
</dbReference>
<dbReference type="SUPFAM" id="SSF49723">
    <property type="entry name" value="Lipase/lipooxygenase domain (PLAT/LH2 domain)"/>
    <property type="match status" value="1"/>
</dbReference>
<dbReference type="PANTHER" id="PTHR11771">
    <property type="entry name" value="LIPOXYGENASE"/>
    <property type="match status" value="1"/>
</dbReference>
<evidence type="ECO:0000256" key="12">
    <source>
        <dbReference type="PROSITE-ProRule" id="PRU00152"/>
    </source>
</evidence>
<dbReference type="Gene3D" id="3.10.450.60">
    <property type="match status" value="1"/>
</dbReference>
<evidence type="ECO:0000256" key="1">
    <source>
        <dbReference type="ARBA" id="ARBA00001962"/>
    </source>
</evidence>
<dbReference type="InterPro" id="IPR036226">
    <property type="entry name" value="LipOase_C_sf"/>
</dbReference>
<keyword evidence="17" id="KW-1185">Reference proteome</keyword>
<evidence type="ECO:0000313" key="17">
    <source>
        <dbReference type="Proteomes" id="UP000188354"/>
    </source>
</evidence>
<keyword evidence="9 13" id="KW-0408">Iron</keyword>
<proteinExistence type="inferred from homology"/>
<evidence type="ECO:0000256" key="13">
    <source>
        <dbReference type="RuleBase" id="RU003974"/>
    </source>
</evidence>
<dbReference type="PROSITE" id="PS51393">
    <property type="entry name" value="LIPOXYGENASE_3"/>
    <property type="match status" value="2"/>
</dbReference>
<dbReference type="PRINTS" id="PR00087">
    <property type="entry name" value="LIPOXYGENASE"/>
</dbReference>
<dbReference type="PROSITE" id="PS00711">
    <property type="entry name" value="LIPOXYGENASE_1"/>
    <property type="match status" value="1"/>
</dbReference>
<evidence type="ECO:0000259" key="15">
    <source>
        <dbReference type="PROSITE" id="PS51393"/>
    </source>
</evidence>
<evidence type="ECO:0000313" key="16">
    <source>
        <dbReference type="EMBL" id="OIW11833.1"/>
    </source>
</evidence>
<keyword evidence="6" id="KW-0276">Fatty acid metabolism</keyword>
<evidence type="ECO:0000256" key="11">
    <source>
        <dbReference type="ARBA" id="ARBA00023160"/>
    </source>
</evidence>
<evidence type="ECO:0000256" key="3">
    <source>
        <dbReference type="ARBA" id="ARBA00022516"/>
    </source>
</evidence>
<evidence type="ECO:0000256" key="6">
    <source>
        <dbReference type="ARBA" id="ARBA00022832"/>
    </source>
</evidence>
<dbReference type="GO" id="GO:0046872">
    <property type="term" value="F:metal ion binding"/>
    <property type="evidence" value="ECO:0007669"/>
    <property type="project" value="UniProtKB-KW"/>
</dbReference>
<comment type="similarity">
    <text evidence="2 13">Belongs to the lipoxygenase family.</text>
</comment>
<dbReference type="Pfam" id="PF01477">
    <property type="entry name" value="PLAT"/>
    <property type="match status" value="1"/>
</dbReference>
<name>A0A1J7IAH3_LUPAN</name>
<dbReference type="OMA" id="FGSHTIM"/>
<dbReference type="Gene3D" id="1.20.245.10">
    <property type="entry name" value="Lipoxygenase-1, Domain 5"/>
    <property type="match status" value="2"/>
</dbReference>
<dbReference type="InterPro" id="IPR001024">
    <property type="entry name" value="PLAT/LH2_dom"/>
</dbReference>
<evidence type="ECO:0000256" key="10">
    <source>
        <dbReference type="ARBA" id="ARBA00023098"/>
    </source>
</evidence>
<accession>A0A1J7IAH3</accession>
<dbReference type="GO" id="GO:0016702">
    <property type="term" value="F:oxidoreductase activity, acting on single donors with incorporation of molecular oxygen, incorporation of two atoms of oxygen"/>
    <property type="evidence" value="ECO:0007669"/>
    <property type="project" value="InterPro"/>
</dbReference>
<dbReference type="InterPro" id="IPR001246">
    <property type="entry name" value="LipOase_plant"/>
</dbReference>
<protein>
    <recommendedName>
        <fullName evidence="18">Lipoxygenase</fullName>
    </recommendedName>
</protein>
<dbReference type="SUPFAM" id="SSF48484">
    <property type="entry name" value="Lipoxigenase"/>
    <property type="match status" value="1"/>
</dbReference>
<dbReference type="Gene3D" id="4.10.375.10">
    <property type="entry name" value="Lipoxygenase-1, Domain 2"/>
    <property type="match status" value="1"/>
</dbReference>
<dbReference type="Gramene" id="OIW11833">
    <property type="protein sequence ID" value="OIW11833"/>
    <property type="gene ID" value="TanjilG_14645"/>
</dbReference>
<dbReference type="STRING" id="3871.A0A1J7IAH3"/>
<evidence type="ECO:0000256" key="4">
    <source>
        <dbReference type="ARBA" id="ARBA00022723"/>
    </source>
</evidence>
<dbReference type="GO" id="GO:0031408">
    <property type="term" value="P:oxylipin biosynthetic process"/>
    <property type="evidence" value="ECO:0007669"/>
    <property type="project" value="UniProtKB-KW"/>
</dbReference>
<keyword evidence="7 13" id="KW-0223">Dioxygenase</keyword>
<dbReference type="AlphaFoldDB" id="A0A1J7IAH3"/>
<organism evidence="16 17">
    <name type="scientific">Lupinus angustifolius</name>
    <name type="common">Narrow-leaved blue lupine</name>
    <dbReference type="NCBI Taxonomy" id="3871"/>
    <lineage>
        <taxon>Eukaryota</taxon>
        <taxon>Viridiplantae</taxon>
        <taxon>Streptophyta</taxon>
        <taxon>Embryophyta</taxon>
        <taxon>Tracheophyta</taxon>
        <taxon>Spermatophyta</taxon>
        <taxon>Magnoliopsida</taxon>
        <taxon>eudicotyledons</taxon>
        <taxon>Gunneridae</taxon>
        <taxon>Pentapetalae</taxon>
        <taxon>rosids</taxon>
        <taxon>fabids</taxon>
        <taxon>Fabales</taxon>
        <taxon>Fabaceae</taxon>
        <taxon>Papilionoideae</taxon>
        <taxon>50 kb inversion clade</taxon>
        <taxon>genistoids sensu lato</taxon>
        <taxon>core genistoids</taxon>
        <taxon>Genisteae</taxon>
        <taxon>Lupinus</taxon>
    </lineage>
</organism>
<reference evidence="16 17" key="1">
    <citation type="journal article" date="2017" name="Plant Biotechnol. J.">
        <title>A comprehensive draft genome sequence for lupin (Lupinus angustifolius), an emerging health food: insights into plant-microbe interactions and legume evolution.</title>
        <authorList>
            <person name="Hane J.K."/>
            <person name="Ming Y."/>
            <person name="Kamphuis L.G."/>
            <person name="Nelson M.N."/>
            <person name="Garg G."/>
            <person name="Atkins C.A."/>
            <person name="Bayer P.E."/>
            <person name="Bravo A."/>
            <person name="Bringans S."/>
            <person name="Cannon S."/>
            <person name="Edwards D."/>
            <person name="Foley R."/>
            <person name="Gao L.L."/>
            <person name="Harrison M.J."/>
            <person name="Huang W."/>
            <person name="Hurgobin B."/>
            <person name="Li S."/>
            <person name="Liu C.W."/>
            <person name="McGrath A."/>
            <person name="Morahan G."/>
            <person name="Murray J."/>
            <person name="Weller J."/>
            <person name="Jian J."/>
            <person name="Singh K.B."/>
        </authorList>
    </citation>
    <scope>NUCLEOTIDE SEQUENCE [LARGE SCALE GENOMIC DNA]</scope>
    <source>
        <strain evidence="17">cv. Tanjil</strain>
        <tissue evidence="16">Whole plant</tissue>
    </source>
</reference>
<comment type="caution">
    <text evidence="12">Lacks conserved residue(s) required for the propagation of feature annotation.</text>
</comment>
<keyword evidence="3" id="KW-0444">Lipid biosynthesis</keyword>
<evidence type="ECO:0000256" key="2">
    <source>
        <dbReference type="ARBA" id="ARBA00009419"/>
    </source>
</evidence>
<keyword evidence="11" id="KW-0275">Fatty acid biosynthesis</keyword>
<keyword evidence="4 13" id="KW-0479">Metal-binding</keyword>
<dbReference type="InterPro" id="IPR000907">
    <property type="entry name" value="LipOase"/>
</dbReference>
<evidence type="ECO:0000259" key="14">
    <source>
        <dbReference type="PROSITE" id="PS50095"/>
    </source>
</evidence>
<dbReference type="InterPro" id="IPR036392">
    <property type="entry name" value="PLAT/LH2_dom_sf"/>
</dbReference>
<evidence type="ECO:0000256" key="7">
    <source>
        <dbReference type="ARBA" id="ARBA00022964"/>
    </source>
</evidence>
<keyword evidence="10" id="KW-0443">Lipid metabolism</keyword>
<dbReference type="GO" id="GO:0034440">
    <property type="term" value="P:lipid oxidation"/>
    <property type="evidence" value="ECO:0007669"/>
    <property type="project" value="InterPro"/>
</dbReference>
<dbReference type="GO" id="GO:0006633">
    <property type="term" value="P:fatty acid biosynthetic process"/>
    <property type="evidence" value="ECO:0007669"/>
    <property type="project" value="UniProtKB-KW"/>
</dbReference>
<dbReference type="Proteomes" id="UP000188354">
    <property type="component" value="Chromosome LG05"/>
</dbReference>
<evidence type="ECO:0000256" key="5">
    <source>
        <dbReference type="ARBA" id="ARBA00022767"/>
    </source>
</evidence>